<accession>A0A8S0XM37</accession>
<keyword evidence="1" id="KW-0934">Plastid</keyword>
<geneLocation type="chloroplast" evidence="1"/>
<reference evidence="1" key="1">
    <citation type="submission" date="2020-02" db="EMBL/GenBank/DDBJ databases">
        <authorList>
            <person name="Scholz U."/>
            <person name="Mascher M."/>
            <person name="Fiebig A."/>
        </authorList>
    </citation>
    <scope>NUCLEOTIDE SEQUENCE</scope>
</reference>
<keyword evidence="1" id="KW-0150">Chloroplast</keyword>
<proteinExistence type="predicted"/>
<protein>
    <submittedName>
        <fullName evidence="1">Uncharacterized protein</fullName>
    </submittedName>
</protein>
<dbReference type="EMBL" id="LR761918">
    <property type="protein sequence ID" value="CAA9893470.1"/>
    <property type="molecule type" value="Genomic_DNA"/>
</dbReference>
<name>A0A8S0XM37_SPIIN</name>
<dbReference type="AlphaFoldDB" id="A0A8S0XM37"/>
<sequence>MKKILFSMFYSILVGEEPDSVLLKKGEEAEPNLTISEGTVATSLFNFHSRVLCISTPFFETSK</sequence>
<organism evidence="1">
    <name type="scientific">Spirodela intermedia</name>
    <name type="common">Intermediate duckweed</name>
    <dbReference type="NCBI Taxonomy" id="51605"/>
    <lineage>
        <taxon>Eukaryota</taxon>
        <taxon>Viridiplantae</taxon>
        <taxon>Streptophyta</taxon>
        <taxon>Embryophyta</taxon>
        <taxon>Tracheophyta</taxon>
        <taxon>Spermatophyta</taxon>
        <taxon>Magnoliopsida</taxon>
        <taxon>Liliopsida</taxon>
        <taxon>Araceae</taxon>
        <taxon>Lemnoideae</taxon>
        <taxon>Spirodela</taxon>
    </lineage>
</organism>
<gene>
    <name evidence="1" type="ORF">SI8410PT_00083</name>
</gene>
<evidence type="ECO:0000313" key="1">
    <source>
        <dbReference type="EMBL" id="CAA9893470.1"/>
    </source>
</evidence>